<dbReference type="CDD" id="cd02224">
    <property type="entry name" value="cupin_SPO2919-like"/>
    <property type="match status" value="1"/>
</dbReference>
<dbReference type="GO" id="GO:0046872">
    <property type="term" value="F:metal ion binding"/>
    <property type="evidence" value="ECO:0007669"/>
    <property type="project" value="UniProtKB-KW"/>
</dbReference>
<protein>
    <submittedName>
        <fullName evidence="3">Cupin domain-containing protein</fullName>
    </submittedName>
</protein>
<dbReference type="SUPFAM" id="SSF51182">
    <property type="entry name" value="RmlC-like cupins"/>
    <property type="match status" value="1"/>
</dbReference>
<name>A0A411Z7G2_9RHOB</name>
<dbReference type="PANTHER" id="PTHR35848">
    <property type="entry name" value="OXALATE-BINDING PROTEIN"/>
    <property type="match status" value="1"/>
</dbReference>
<dbReference type="InterPro" id="IPR014710">
    <property type="entry name" value="RmlC-like_jellyroll"/>
</dbReference>
<evidence type="ECO:0000256" key="1">
    <source>
        <dbReference type="ARBA" id="ARBA00022723"/>
    </source>
</evidence>
<dbReference type="AlphaFoldDB" id="A0A411Z7G2"/>
<evidence type="ECO:0000313" key="3">
    <source>
        <dbReference type="EMBL" id="RGP38967.1"/>
    </source>
</evidence>
<dbReference type="Pfam" id="PF07883">
    <property type="entry name" value="Cupin_2"/>
    <property type="match status" value="1"/>
</dbReference>
<feature type="domain" description="Cupin type-2" evidence="2">
    <location>
        <begin position="42"/>
        <end position="113"/>
    </location>
</feature>
<organism evidence="3 4">
    <name type="scientific">Pseudotabrizicola alkalilacus</name>
    <dbReference type="NCBI Taxonomy" id="2305252"/>
    <lineage>
        <taxon>Bacteria</taxon>
        <taxon>Pseudomonadati</taxon>
        <taxon>Pseudomonadota</taxon>
        <taxon>Alphaproteobacteria</taxon>
        <taxon>Rhodobacterales</taxon>
        <taxon>Paracoccaceae</taxon>
        <taxon>Pseudotabrizicola</taxon>
    </lineage>
</organism>
<reference evidence="3 4" key="1">
    <citation type="submission" date="2018-08" db="EMBL/GenBank/DDBJ databases">
        <title>Flavobacterium tibetense sp. nov., isolated from a wetland YonghuCo on Tibetan Plateau.</title>
        <authorList>
            <person name="Phurbu D."/>
            <person name="Lu H."/>
            <person name="Xing P."/>
        </authorList>
    </citation>
    <scope>NUCLEOTIDE SEQUENCE [LARGE SCALE GENOMIC DNA]</scope>
    <source>
        <strain evidence="3 4">DJC</strain>
    </source>
</reference>
<comment type="caution">
    <text evidence="3">The sequence shown here is derived from an EMBL/GenBank/DDBJ whole genome shotgun (WGS) entry which is preliminary data.</text>
</comment>
<proteinExistence type="predicted"/>
<dbReference type="InterPro" id="IPR013096">
    <property type="entry name" value="Cupin_2"/>
</dbReference>
<dbReference type="Proteomes" id="UP000284547">
    <property type="component" value="Unassembled WGS sequence"/>
</dbReference>
<dbReference type="PANTHER" id="PTHR35848:SF9">
    <property type="entry name" value="SLL1358 PROTEIN"/>
    <property type="match status" value="1"/>
</dbReference>
<dbReference type="OrthoDB" id="5290459at2"/>
<gene>
    <name evidence="3" type="ORF">D1012_02320</name>
</gene>
<dbReference type="RefSeq" id="WP_118149697.1">
    <property type="nucleotide sequence ID" value="NZ_QWEY01000001.1"/>
</dbReference>
<evidence type="ECO:0000259" key="2">
    <source>
        <dbReference type="Pfam" id="PF07883"/>
    </source>
</evidence>
<accession>A0A411Z7G2</accession>
<dbReference type="InterPro" id="IPR051610">
    <property type="entry name" value="GPI/OXD"/>
</dbReference>
<sequence>MPHFPLAEALTDSSDGTDSASGPYRALLLSDTGDLTQFGAFIEILPPGSASSLKHWHAHEDEMIHMLAGEVTLVEGDTTTFLRPGDTATFKAGTPLGHCLHNHSIAEARYLVIGTRSPADVVTYPDHDRVLHVTRSPLQRRYTDLQGQPADSPYRTPD</sequence>
<dbReference type="InterPro" id="IPR011051">
    <property type="entry name" value="RmlC_Cupin_sf"/>
</dbReference>
<keyword evidence="1" id="KW-0479">Metal-binding</keyword>
<dbReference type="Gene3D" id="2.60.120.10">
    <property type="entry name" value="Jelly Rolls"/>
    <property type="match status" value="1"/>
</dbReference>
<evidence type="ECO:0000313" key="4">
    <source>
        <dbReference type="Proteomes" id="UP000284547"/>
    </source>
</evidence>
<keyword evidence="4" id="KW-1185">Reference proteome</keyword>
<dbReference type="EMBL" id="QWEY01000001">
    <property type="protein sequence ID" value="RGP38967.1"/>
    <property type="molecule type" value="Genomic_DNA"/>
</dbReference>